<reference evidence="2 3" key="1">
    <citation type="submission" date="2018-01" db="EMBL/GenBank/DDBJ databases">
        <title>A novel member of the phylum Bacteroidetes isolated from glacier ice.</title>
        <authorList>
            <person name="Liu Q."/>
            <person name="Xin Y.-H."/>
        </authorList>
    </citation>
    <scope>NUCLEOTIDE SEQUENCE [LARGE SCALE GENOMIC DNA]</scope>
    <source>
        <strain evidence="2 3">RB1R16</strain>
    </source>
</reference>
<dbReference type="RefSeq" id="WP_105038436.1">
    <property type="nucleotide sequence ID" value="NZ_PPSL01000002.1"/>
</dbReference>
<feature type="transmembrane region" description="Helical" evidence="1">
    <location>
        <begin position="12"/>
        <end position="28"/>
    </location>
</feature>
<keyword evidence="1" id="KW-0812">Transmembrane</keyword>
<dbReference type="Proteomes" id="UP000239872">
    <property type="component" value="Unassembled WGS sequence"/>
</dbReference>
<feature type="transmembrane region" description="Helical" evidence="1">
    <location>
        <begin position="34"/>
        <end position="55"/>
    </location>
</feature>
<gene>
    <name evidence="2" type="ORF">CJD36_007080</name>
</gene>
<sequence>MKTLHILKQIDFYLQLLGFAPILVAFAVQDPYPLLFSFIWIGAVQVLSCIINGFALQDYQKHAARRTYQFVLLTIAVLVAGLLLLNNEYLSFYFLYALVLTSPFVILWYMWISYKEMKFARSLANRSQFVNI</sequence>
<proteinExistence type="predicted"/>
<accession>A0A2S7SYF5</accession>
<evidence type="ECO:0000313" key="2">
    <source>
        <dbReference type="EMBL" id="PQJ11556.1"/>
    </source>
</evidence>
<keyword evidence="3" id="KW-1185">Reference proteome</keyword>
<keyword evidence="1" id="KW-1133">Transmembrane helix</keyword>
<protein>
    <submittedName>
        <fullName evidence="2">Uncharacterized protein</fullName>
    </submittedName>
</protein>
<feature type="transmembrane region" description="Helical" evidence="1">
    <location>
        <begin position="67"/>
        <end position="85"/>
    </location>
</feature>
<dbReference type="EMBL" id="PPSL01000002">
    <property type="protein sequence ID" value="PQJ11556.1"/>
    <property type="molecule type" value="Genomic_DNA"/>
</dbReference>
<keyword evidence="1" id="KW-0472">Membrane</keyword>
<organism evidence="2 3">
    <name type="scientific">Flavipsychrobacter stenotrophus</name>
    <dbReference type="NCBI Taxonomy" id="2077091"/>
    <lineage>
        <taxon>Bacteria</taxon>
        <taxon>Pseudomonadati</taxon>
        <taxon>Bacteroidota</taxon>
        <taxon>Chitinophagia</taxon>
        <taxon>Chitinophagales</taxon>
        <taxon>Chitinophagaceae</taxon>
        <taxon>Flavipsychrobacter</taxon>
    </lineage>
</organism>
<name>A0A2S7SYF5_9BACT</name>
<feature type="transmembrane region" description="Helical" evidence="1">
    <location>
        <begin position="91"/>
        <end position="112"/>
    </location>
</feature>
<evidence type="ECO:0000313" key="3">
    <source>
        <dbReference type="Proteomes" id="UP000239872"/>
    </source>
</evidence>
<evidence type="ECO:0000256" key="1">
    <source>
        <dbReference type="SAM" id="Phobius"/>
    </source>
</evidence>
<dbReference type="AlphaFoldDB" id="A0A2S7SYF5"/>
<comment type="caution">
    <text evidence="2">The sequence shown here is derived from an EMBL/GenBank/DDBJ whole genome shotgun (WGS) entry which is preliminary data.</text>
</comment>